<dbReference type="Proteomes" id="UP001367508">
    <property type="component" value="Unassembled WGS sequence"/>
</dbReference>
<keyword evidence="2" id="KW-1185">Reference proteome</keyword>
<comment type="caution">
    <text evidence="1">The sequence shown here is derived from an EMBL/GenBank/DDBJ whole genome shotgun (WGS) entry which is preliminary data.</text>
</comment>
<gene>
    <name evidence="1" type="ORF">VNO77_19725</name>
</gene>
<dbReference type="EMBL" id="JAYMYQ010000004">
    <property type="protein sequence ID" value="KAK7339082.1"/>
    <property type="molecule type" value="Genomic_DNA"/>
</dbReference>
<reference evidence="1 2" key="1">
    <citation type="submission" date="2024-01" db="EMBL/GenBank/DDBJ databases">
        <title>The genomes of 5 underutilized Papilionoideae crops provide insights into root nodulation and disease resistanc.</title>
        <authorList>
            <person name="Jiang F."/>
        </authorList>
    </citation>
    <scope>NUCLEOTIDE SEQUENCE [LARGE SCALE GENOMIC DNA]</scope>
    <source>
        <strain evidence="1">LVBAO_FW01</strain>
        <tissue evidence="1">Leaves</tissue>
    </source>
</reference>
<dbReference type="AlphaFoldDB" id="A0AAN9LS31"/>
<sequence>MEVLPTSGGSSSFWVHWGELRRDSQARRRREDSQLHDSKNSIAYITKGHLHAWVKALDCLHLVLRLQLGVHVANQALNHAWDNLEMSNLVSKCRESWIRKFDLKAAPGGSIWSSANYALTAWIGTGHKIELFLML</sequence>
<organism evidence="1 2">
    <name type="scientific">Canavalia gladiata</name>
    <name type="common">Sword bean</name>
    <name type="synonym">Dolichos gladiatus</name>
    <dbReference type="NCBI Taxonomy" id="3824"/>
    <lineage>
        <taxon>Eukaryota</taxon>
        <taxon>Viridiplantae</taxon>
        <taxon>Streptophyta</taxon>
        <taxon>Embryophyta</taxon>
        <taxon>Tracheophyta</taxon>
        <taxon>Spermatophyta</taxon>
        <taxon>Magnoliopsida</taxon>
        <taxon>eudicotyledons</taxon>
        <taxon>Gunneridae</taxon>
        <taxon>Pentapetalae</taxon>
        <taxon>rosids</taxon>
        <taxon>fabids</taxon>
        <taxon>Fabales</taxon>
        <taxon>Fabaceae</taxon>
        <taxon>Papilionoideae</taxon>
        <taxon>50 kb inversion clade</taxon>
        <taxon>NPAAA clade</taxon>
        <taxon>indigoferoid/millettioid clade</taxon>
        <taxon>Phaseoleae</taxon>
        <taxon>Canavalia</taxon>
    </lineage>
</organism>
<protein>
    <submittedName>
        <fullName evidence="1">Uncharacterized protein</fullName>
    </submittedName>
</protein>
<proteinExistence type="predicted"/>
<evidence type="ECO:0000313" key="1">
    <source>
        <dbReference type="EMBL" id="KAK7339082.1"/>
    </source>
</evidence>
<accession>A0AAN9LS31</accession>
<name>A0AAN9LS31_CANGL</name>
<evidence type="ECO:0000313" key="2">
    <source>
        <dbReference type="Proteomes" id="UP001367508"/>
    </source>
</evidence>